<evidence type="ECO:0000313" key="2">
    <source>
        <dbReference type="EMBL" id="CAH1984545.1"/>
    </source>
</evidence>
<name>A0A9P0KXN5_ACAOB</name>
<protein>
    <recommendedName>
        <fullName evidence="1">Double jelly roll-like domain-containing protein</fullName>
    </recommendedName>
</protein>
<sequence>MGLHVSNEKLDVFEEPIIDYSLASLQEYTYKPYGSPYFKNSNIVHIPINFQDLILNIADSYIYVEGTFTPSDTTKPCYLSNNALAFLSQEISLQMGGEKVYGVRNPGITSTIKTMVSHGKSAIHTLLCSGWTLSAENSAIWDVKSKVFSGRIPLKYIMGFPEDYKKRVLNIKHELLLVIARSFKNCYVGECHAELTISKIEWNVPHIVPDDRYKVKLLQRLNKHVSSRIKVAFRSWDLYELPSLRSTSSDGWAIRTTSKLERPLFVIIGFQDSTVEENHSMDITKFINANVNSIRLKLNNQVFPYERWNLNFGKKLNTADYYVFENFQKTYYNRNIPVPMMDIKEFNDNPLFVIDCSHQPDHLQLSTVDISLEFETRKSAFPFHTKVYALVIHDSCVSYNAIDGSIQNGLIRSY</sequence>
<reference evidence="2" key="1">
    <citation type="submission" date="2022-03" db="EMBL/GenBank/DDBJ databases">
        <authorList>
            <person name="Sayadi A."/>
        </authorList>
    </citation>
    <scope>NUCLEOTIDE SEQUENCE</scope>
</reference>
<dbReference type="PANTHER" id="PTHR36159:SF1">
    <property type="entry name" value="RETROVIRUS-RELATED POL POLYPROTEIN FROM TRANSPOSON 412-LIKE PROTEIN"/>
    <property type="match status" value="1"/>
</dbReference>
<dbReference type="EMBL" id="CAKOFQ010006958">
    <property type="protein sequence ID" value="CAH1984545.1"/>
    <property type="molecule type" value="Genomic_DNA"/>
</dbReference>
<dbReference type="Proteomes" id="UP001152888">
    <property type="component" value="Unassembled WGS sequence"/>
</dbReference>
<dbReference type="PANTHER" id="PTHR36159">
    <property type="entry name" value="PROTEIN CBG23766"/>
    <property type="match status" value="1"/>
</dbReference>
<proteinExistence type="predicted"/>
<accession>A0A9P0KXN5</accession>
<dbReference type="Pfam" id="PF21738">
    <property type="entry name" value="DJR-like_dom"/>
    <property type="match status" value="1"/>
</dbReference>
<dbReference type="AlphaFoldDB" id="A0A9P0KXN5"/>
<evidence type="ECO:0000313" key="3">
    <source>
        <dbReference type="Proteomes" id="UP001152888"/>
    </source>
</evidence>
<gene>
    <name evidence="2" type="ORF">ACAOBT_LOCUS16168</name>
</gene>
<organism evidence="2 3">
    <name type="scientific">Acanthoscelides obtectus</name>
    <name type="common">Bean weevil</name>
    <name type="synonym">Bruchus obtectus</name>
    <dbReference type="NCBI Taxonomy" id="200917"/>
    <lineage>
        <taxon>Eukaryota</taxon>
        <taxon>Metazoa</taxon>
        <taxon>Ecdysozoa</taxon>
        <taxon>Arthropoda</taxon>
        <taxon>Hexapoda</taxon>
        <taxon>Insecta</taxon>
        <taxon>Pterygota</taxon>
        <taxon>Neoptera</taxon>
        <taxon>Endopterygota</taxon>
        <taxon>Coleoptera</taxon>
        <taxon>Polyphaga</taxon>
        <taxon>Cucujiformia</taxon>
        <taxon>Chrysomeloidea</taxon>
        <taxon>Chrysomelidae</taxon>
        <taxon>Bruchinae</taxon>
        <taxon>Bruchini</taxon>
        <taxon>Acanthoscelides</taxon>
    </lineage>
</organism>
<dbReference type="InterPro" id="IPR049512">
    <property type="entry name" value="DJR-like_dom"/>
</dbReference>
<keyword evidence="3" id="KW-1185">Reference proteome</keyword>
<evidence type="ECO:0000259" key="1">
    <source>
        <dbReference type="Pfam" id="PF21738"/>
    </source>
</evidence>
<feature type="domain" description="Double jelly roll-like" evidence="1">
    <location>
        <begin position="79"/>
        <end position="396"/>
    </location>
</feature>
<comment type="caution">
    <text evidence="2">The sequence shown here is derived from an EMBL/GenBank/DDBJ whole genome shotgun (WGS) entry which is preliminary data.</text>
</comment>
<dbReference type="OrthoDB" id="6761856at2759"/>